<keyword evidence="2" id="KW-1185">Reference proteome</keyword>
<protein>
    <submittedName>
        <fullName evidence="1">Uncharacterized protein</fullName>
    </submittedName>
</protein>
<accession>A0ABQ8TQZ5</accession>
<dbReference type="Proteomes" id="UP001148838">
    <property type="component" value="Unassembled WGS sequence"/>
</dbReference>
<name>A0ABQ8TQZ5_PERAM</name>
<proteinExistence type="predicted"/>
<sequence length="252" mass="28455">MCPVSSTESYPAFARIGLRENPGKNLNQYRRTPVVEGGRKRCFRFSTVNPKKKMLLIVVLATLQGSVSSLCQKELDALLAKTDRLYTATCTHTLLPKDVHIRTDHVRYTLRYLHCFIVVSCPHPSDSALNGILSPNSMEKSANVNFSTGYKVRERFNRKFSVSRCRPIGLPSRSPDFSPLDFCNLIILHEVHTCGVTVSASGRETRWLGFESRSGQVTWLRFFPGFSLNPIRANAGPRTHFTGIITFISFRR</sequence>
<comment type="caution">
    <text evidence="1">The sequence shown here is derived from an EMBL/GenBank/DDBJ whole genome shotgun (WGS) entry which is preliminary data.</text>
</comment>
<reference evidence="1 2" key="1">
    <citation type="journal article" date="2022" name="Allergy">
        <title>Genome assembly and annotation of Periplaneta americana reveal a comprehensive cockroach allergen profile.</title>
        <authorList>
            <person name="Wang L."/>
            <person name="Xiong Q."/>
            <person name="Saelim N."/>
            <person name="Wang L."/>
            <person name="Nong W."/>
            <person name="Wan A.T."/>
            <person name="Shi M."/>
            <person name="Liu X."/>
            <person name="Cao Q."/>
            <person name="Hui J.H.L."/>
            <person name="Sookrung N."/>
            <person name="Leung T.F."/>
            <person name="Tungtrongchitr A."/>
            <person name="Tsui S.K.W."/>
        </authorList>
    </citation>
    <scope>NUCLEOTIDE SEQUENCE [LARGE SCALE GENOMIC DNA]</scope>
    <source>
        <strain evidence="1">PWHHKU_190912</strain>
    </source>
</reference>
<dbReference type="EMBL" id="JAJSOF020000005">
    <property type="protein sequence ID" value="KAJ4447810.1"/>
    <property type="molecule type" value="Genomic_DNA"/>
</dbReference>
<evidence type="ECO:0000313" key="2">
    <source>
        <dbReference type="Proteomes" id="UP001148838"/>
    </source>
</evidence>
<organism evidence="1 2">
    <name type="scientific">Periplaneta americana</name>
    <name type="common">American cockroach</name>
    <name type="synonym">Blatta americana</name>
    <dbReference type="NCBI Taxonomy" id="6978"/>
    <lineage>
        <taxon>Eukaryota</taxon>
        <taxon>Metazoa</taxon>
        <taxon>Ecdysozoa</taxon>
        <taxon>Arthropoda</taxon>
        <taxon>Hexapoda</taxon>
        <taxon>Insecta</taxon>
        <taxon>Pterygota</taxon>
        <taxon>Neoptera</taxon>
        <taxon>Polyneoptera</taxon>
        <taxon>Dictyoptera</taxon>
        <taxon>Blattodea</taxon>
        <taxon>Blattoidea</taxon>
        <taxon>Blattidae</taxon>
        <taxon>Blattinae</taxon>
        <taxon>Periplaneta</taxon>
    </lineage>
</organism>
<evidence type="ECO:0000313" key="1">
    <source>
        <dbReference type="EMBL" id="KAJ4447810.1"/>
    </source>
</evidence>
<gene>
    <name evidence="1" type="ORF">ANN_09818</name>
</gene>